<accession>A0A9W6ZBZ6</accession>
<dbReference type="Gene3D" id="1.20.58.390">
    <property type="entry name" value="Neurotransmitter-gated ion-channel transmembrane domain"/>
    <property type="match status" value="1"/>
</dbReference>
<dbReference type="InterPro" id="IPR038050">
    <property type="entry name" value="Neuro_actylchol_rec"/>
</dbReference>
<name>A0A9W6ZBZ6_9STRA</name>
<keyword evidence="1" id="KW-0812">Transmembrane</keyword>
<dbReference type="GO" id="GO:0016020">
    <property type="term" value="C:membrane"/>
    <property type="evidence" value="ECO:0007669"/>
    <property type="project" value="InterPro"/>
</dbReference>
<comment type="caution">
    <text evidence="2">The sequence shown here is derived from an EMBL/GenBank/DDBJ whole genome shotgun (WGS) entry which is preliminary data.</text>
</comment>
<dbReference type="SUPFAM" id="SSF90112">
    <property type="entry name" value="Neurotransmitter-gated ion-channel transmembrane pore"/>
    <property type="match status" value="1"/>
</dbReference>
<dbReference type="OrthoDB" id="407205at2759"/>
<dbReference type="GO" id="GO:0006811">
    <property type="term" value="P:monoatomic ion transport"/>
    <property type="evidence" value="ECO:0007669"/>
    <property type="project" value="InterPro"/>
</dbReference>
<reference evidence="3" key="1">
    <citation type="journal article" date="2023" name="Commun. Biol.">
        <title>Genome analysis of Parmales, the sister group of diatoms, reveals the evolutionary specialization of diatoms from phago-mixotrophs to photoautotrophs.</title>
        <authorList>
            <person name="Ban H."/>
            <person name="Sato S."/>
            <person name="Yoshikawa S."/>
            <person name="Yamada K."/>
            <person name="Nakamura Y."/>
            <person name="Ichinomiya M."/>
            <person name="Sato N."/>
            <person name="Blanc-Mathieu R."/>
            <person name="Endo H."/>
            <person name="Kuwata A."/>
            <person name="Ogata H."/>
        </authorList>
    </citation>
    <scope>NUCLEOTIDE SEQUENCE [LARGE SCALE GENOMIC DNA]</scope>
    <source>
        <strain evidence="3">NIES 3700</strain>
    </source>
</reference>
<dbReference type="EMBL" id="BRXW01000383">
    <property type="protein sequence ID" value="GMH49421.1"/>
    <property type="molecule type" value="Genomic_DNA"/>
</dbReference>
<gene>
    <name evidence="2" type="ORF">TrLO_g4688</name>
</gene>
<feature type="transmembrane region" description="Helical" evidence="1">
    <location>
        <begin position="72"/>
        <end position="91"/>
    </location>
</feature>
<organism evidence="2 3">
    <name type="scientific">Triparma laevis f. longispina</name>
    <dbReference type="NCBI Taxonomy" id="1714387"/>
    <lineage>
        <taxon>Eukaryota</taxon>
        <taxon>Sar</taxon>
        <taxon>Stramenopiles</taxon>
        <taxon>Ochrophyta</taxon>
        <taxon>Bolidophyceae</taxon>
        <taxon>Parmales</taxon>
        <taxon>Triparmaceae</taxon>
        <taxon>Triparma</taxon>
    </lineage>
</organism>
<keyword evidence="1" id="KW-0472">Membrane</keyword>
<protein>
    <submittedName>
        <fullName evidence="2">Uncharacterized protein</fullName>
    </submittedName>
</protein>
<dbReference type="InterPro" id="IPR036719">
    <property type="entry name" value="Neuro-gated_channel_TM_sf"/>
</dbReference>
<keyword evidence="3" id="KW-1185">Reference proteome</keyword>
<dbReference type="Proteomes" id="UP001165122">
    <property type="component" value="Unassembled WGS sequence"/>
</dbReference>
<evidence type="ECO:0000256" key="1">
    <source>
        <dbReference type="SAM" id="Phobius"/>
    </source>
</evidence>
<proteinExistence type="predicted"/>
<sequence length="137" mass="15414">MCSKTSSGLTLILTAVVFKFAIGDSMPKLGYLTLMDEFLLLNMANLFFDVLVNVAWAMVLPTLEHHEDDFTLNAKIGTGTFIFLLMNLNWLRKAARHGTIDFGTPQFAVVEKVNCYHSLFANPFFLADAFVVKEEKE</sequence>
<keyword evidence="1" id="KW-1133">Transmembrane helix</keyword>
<evidence type="ECO:0000313" key="2">
    <source>
        <dbReference type="EMBL" id="GMH49421.1"/>
    </source>
</evidence>
<dbReference type="AlphaFoldDB" id="A0A9W6ZBZ6"/>
<feature type="transmembrane region" description="Helical" evidence="1">
    <location>
        <begin position="39"/>
        <end position="60"/>
    </location>
</feature>
<evidence type="ECO:0000313" key="3">
    <source>
        <dbReference type="Proteomes" id="UP001165122"/>
    </source>
</evidence>